<dbReference type="InterPro" id="IPR002495">
    <property type="entry name" value="Glyco_trans_8"/>
</dbReference>
<dbReference type="EMBL" id="JAATIQ010000364">
    <property type="protein sequence ID" value="KAF4359655.1"/>
    <property type="molecule type" value="Genomic_DNA"/>
</dbReference>
<keyword evidence="6" id="KW-0732">Signal</keyword>
<sequence length="2061" mass="231584">MKPLPIALPTFDSLQLIFLSLVLLPLVVSGVSDNSAIPRDISRYRPLYECEQCQGRKEDGSSVTGLGTLLDQQDFDITVMYTDPSGAVRLRKVKGRDLSASWVLEHPNNANSDQPQRLEILKDSFQSVELRETDELRSGEDDVLHPNQLSMSPVKLMRQKMRQERMNLRTAELLRQDKEADDQMVAAAIERSRNLDTTVKGKYSIWRRDYDNLNSDSTLKLMRDQIIMAKAYANIAKENNDTSTFDALMLQSKRSHHAIGEASSDAELQPSALEHAKAMGHILSMAKDKLYDCPVMARKFRAMLQSTEDNVNAQRKKSAFLIQLAAKTVPKPLHCLPLQLAADYFLQGFHKREDINTEKLEDNSLYHYAIFSDNVLATSVVVNSTVLHANEPEKHVFHIVTDKLNFVAMKMWFLINSPAGATIKVENIDEFKWLNSSYCSVLRQLESARMKEYYFKANDPSSLSVGSDNLKYRNPKYLSMLNHLRFYLPEVYPKLDKILFLDDDIVVQKDLTPLWSVDLQGMVNGAVETCKESFHRFDKYLNFTNPKISDNFDPNACGWAYGMNIFDLKEWKKRNITGIYHRWQDLNEDRTLWKLGSLPPGLITFYNLTHPLDRGWHVLGLGYDPALNQTAIEDAAVIHYNGNYKPWLDLAISKYKAYCLKLKESCNIGKWQEVLCQFHEMKKAATTQLTDPTVFPSILKACSNISTGYGKSVHGYLIKKGLESHTSISNSTMDLYFKSGYFDSALCVFHSMMSKDSVSWNILVYGYLNQGILEGLWWFKEARLAGFQPNISTLVLVIQACRNLGEPKEGYTLHGYVIRGGILAIHSVRNSLLSMYAGVDMKSAHNMFDEMLDRDVVAWSVMIGGYVQCGEAQNGLQMFRNMISEGGAVLPDEVTMVSVLKACADLGDLTMGLSVHGLVILRGLDCDLFIGNSMVDMYSKCSDSDSAFKIFKEMPQRNIVSWNSITTGFVLNEKYLEALSLFYSMGKYGIEADEVSLVNILQTCKYFVEPLLCKSAHCLIIRKAYELNEMVLNSLLDAYAKCSLVDLARKVFDGIERRDVVSWSTMIAGFTHFGKPDDAIAVFQEMQKEQEKPNTVTIINLLEACSLLADLTRSKWAHGIALRSGFALEVAVGTAILNMYSKCGAIEASRRAFDQILKKNIVSWSAMIAAYGMNGLPHKALALHSDMKVHGLNPNSITTLCVLSACSHGGLVEEGISFFNSMAQEHGIELKTEHYSCLIDMLARAGKLNTAMDIIRKMPKKGLEAGPNAWGALLSACKSYRNSQLGSEAASRVLELEPLNSTGYLVASSLYAGGGLWGEAGNMRRLMKERGVKVVAGYSLVYVGNIASKFVAGDYSHSQYGDIHFMVELLHSYSKLGYSSISFGNVRSCTRSSSSMTTLMVILRRGTTLSTTPYGVVSRFIIVYHLRSLAISIAMPKFYSASSSLNPNSLSPNPLPELISLNKRISQLIRTGRIGEAREVFDALQLFNSMPERNVVSWNALITGFLRNGDVVNAVDFFDKMPERDAASVNALVSGLIQNGKLDEAAKILLECGNKDGLREELVHGYNTLIAGYGQRGEIEEARRLFDEIPFYDDKGKEGHKRFERNVVSWNSMIMCYLKAKDIVSARKLFDQMTELDTFSWNTMITGYVHVLDMEEASNLFGKMPYPDSLTWNSMISGFAEIGSLKLAMDYFERMPQKNLVSWNSIIAGYEKNENYKDSIKLFTRMQHEGEKHDRHTLSSILSSSSGLVDLHLGRQVHQLVTKTVMADAPVNNSLITMYSRCGAIKEARIIFNEMKQQKDVISWNAMIGGYAAHGVAVDALELFQLMKELNVQPTHITFIAVLNACAHAGLVKEGRKHFESMISEFGIRPQVEHYASLVDIISRQGQLEEALDLINNMPFKPDKAVWGAFLGGCKVHNNVHLAQLAAQALMRLEPESSAPYVLLHNMYADLGQWDNAGKIRLLNLDMEVFFRFSMVKQTLPRPHVTVQKKPIMLLEKQVLMLSFNQVHLSMAKDKLYDCPLMGRKFRAMFQSTEDNVNAQRKKSAFLIHLPAKTVSKPLHR</sequence>
<dbReference type="Gene3D" id="1.25.40.10">
    <property type="entry name" value="Tetratricopeptide repeat domain"/>
    <property type="match status" value="9"/>
</dbReference>
<dbReference type="InterPro" id="IPR011990">
    <property type="entry name" value="TPR-like_helical_dom_sf"/>
</dbReference>
<dbReference type="InterPro" id="IPR002885">
    <property type="entry name" value="PPR_rpt"/>
</dbReference>
<organism evidence="7 8">
    <name type="scientific">Cannabis sativa</name>
    <name type="common">Hemp</name>
    <name type="synonym">Marijuana</name>
    <dbReference type="NCBI Taxonomy" id="3483"/>
    <lineage>
        <taxon>Eukaryota</taxon>
        <taxon>Viridiplantae</taxon>
        <taxon>Streptophyta</taxon>
        <taxon>Embryophyta</taxon>
        <taxon>Tracheophyta</taxon>
        <taxon>Spermatophyta</taxon>
        <taxon>Magnoliopsida</taxon>
        <taxon>eudicotyledons</taxon>
        <taxon>Gunneridae</taxon>
        <taxon>Pentapetalae</taxon>
        <taxon>rosids</taxon>
        <taxon>fabids</taxon>
        <taxon>Rosales</taxon>
        <taxon>Cannabaceae</taxon>
        <taxon>Cannabis</taxon>
    </lineage>
</organism>
<dbReference type="Pfam" id="PF01535">
    <property type="entry name" value="PPR"/>
    <property type="match status" value="13"/>
</dbReference>
<dbReference type="SUPFAM" id="SSF53448">
    <property type="entry name" value="Nucleotide-diphospho-sugar transferases"/>
    <property type="match status" value="1"/>
</dbReference>
<evidence type="ECO:0000256" key="3">
    <source>
        <dbReference type="ARBA" id="ARBA00022737"/>
    </source>
</evidence>
<dbReference type="InterPro" id="IPR029044">
    <property type="entry name" value="Nucleotide-diphossugar_trans"/>
</dbReference>
<evidence type="ECO:0000313" key="8">
    <source>
        <dbReference type="Proteomes" id="UP000583929"/>
    </source>
</evidence>
<dbReference type="InterPro" id="IPR046960">
    <property type="entry name" value="PPR_At4g14850-like_plant"/>
</dbReference>
<protein>
    <recommendedName>
        <fullName evidence="9">Pentatricopeptide repeat-containing protein</fullName>
    </recommendedName>
</protein>
<feature type="repeat" description="PPR" evidence="5">
    <location>
        <begin position="1800"/>
        <end position="1834"/>
    </location>
</feature>
<dbReference type="Pfam" id="PF25557">
    <property type="entry name" value="GAUT_1"/>
    <property type="match status" value="1"/>
</dbReference>
<dbReference type="PROSITE" id="PS51375">
    <property type="entry name" value="PPR"/>
    <property type="match status" value="10"/>
</dbReference>
<feature type="repeat" description="PPR" evidence="5">
    <location>
        <begin position="1668"/>
        <end position="1702"/>
    </location>
</feature>
<feature type="repeat" description="PPR" evidence="5">
    <location>
        <begin position="1231"/>
        <end position="1265"/>
    </location>
</feature>
<gene>
    <name evidence="7" type="ORF">G4B88_000466</name>
</gene>
<keyword evidence="1" id="KW-0328">Glycosyltransferase</keyword>
<dbReference type="FunFam" id="1.25.40.10:FF:000090">
    <property type="entry name" value="Pentatricopeptide repeat-containing protein, chloroplastic"/>
    <property type="match status" value="1"/>
</dbReference>
<feature type="repeat" description="PPR" evidence="5">
    <location>
        <begin position="1768"/>
        <end position="1798"/>
    </location>
</feature>
<dbReference type="GO" id="GO:0003729">
    <property type="term" value="F:mRNA binding"/>
    <property type="evidence" value="ECO:0007669"/>
    <property type="project" value="UniProtKB-ARBA"/>
</dbReference>
<evidence type="ECO:0000313" key="7">
    <source>
        <dbReference type="EMBL" id="KAF4359655.1"/>
    </source>
</evidence>
<evidence type="ECO:0008006" key="9">
    <source>
        <dbReference type="Google" id="ProtNLM"/>
    </source>
</evidence>
<feature type="signal peptide" evidence="6">
    <location>
        <begin position="1"/>
        <end position="30"/>
    </location>
</feature>
<feature type="repeat" description="PPR" evidence="5">
    <location>
        <begin position="1494"/>
        <end position="1528"/>
    </location>
</feature>
<dbReference type="GO" id="GO:0009451">
    <property type="term" value="P:RNA modification"/>
    <property type="evidence" value="ECO:0007669"/>
    <property type="project" value="InterPro"/>
</dbReference>
<comment type="similarity">
    <text evidence="4">Belongs to the PPR family. PCMP-E subfamily.</text>
</comment>
<dbReference type="CDD" id="cd06429">
    <property type="entry name" value="GT8_like_1"/>
    <property type="match status" value="1"/>
</dbReference>
<comment type="caution">
    <text evidence="7">The sequence shown here is derived from an EMBL/GenBank/DDBJ whole genome shotgun (WGS) entry which is preliminary data.</text>
</comment>
<feature type="repeat" description="PPR" evidence="5">
    <location>
        <begin position="1160"/>
        <end position="1194"/>
    </location>
</feature>
<dbReference type="Pfam" id="PF01501">
    <property type="entry name" value="Glyco_transf_8"/>
    <property type="match status" value="1"/>
</dbReference>
<keyword evidence="2" id="KW-0808">Transferase</keyword>
<proteinExistence type="inferred from homology"/>
<dbReference type="PANTHER" id="PTHR47926">
    <property type="entry name" value="PENTATRICOPEPTIDE REPEAT-CONTAINING PROTEIN"/>
    <property type="match status" value="1"/>
</dbReference>
<evidence type="ECO:0000256" key="1">
    <source>
        <dbReference type="ARBA" id="ARBA00022676"/>
    </source>
</evidence>
<dbReference type="PANTHER" id="PTHR47926:SF468">
    <property type="entry name" value="PENTATRICOPEPTIDE REPEAT-CONTAINING PROTEIN"/>
    <property type="match status" value="1"/>
</dbReference>
<dbReference type="Pfam" id="PF20431">
    <property type="entry name" value="E_motif"/>
    <property type="match status" value="2"/>
</dbReference>
<feature type="repeat" description="PPR" evidence="5">
    <location>
        <begin position="1059"/>
        <end position="1093"/>
    </location>
</feature>
<feature type="repeat" description="PPR" evidence="5">
    <location>
        <begin position="855"/>
        <end position="889"/>
    </location>
</feature>
<keyword evidence="8" id="KW-1185">Reference proteome</keyword>
<dbReference type="SUPFAM" id="SSF48452">
    <property type="entry name" value="TPR-like"/>
    <property type="match status" value="1"/>
</dbReference>
<reference evidence="7 8" key="1">
    <citation type="journal article" date="2020" name="bioRxiv">
        <title>Sequence and annotation of 42 cannabis genomes reveals extensive copy number variation in cannabinoid synthesis and pathogen resistance genes.</title>
        <authorList>
            <person name="Mckernan K.J."/>
            <person name="Helbert Y."/>
            <person name="Kane L.T."/>
            <person name="Ebling H."/>
            <person name="Zhang L."/>
            <person name="Liu B."/>
            <person name="Eaton Z."/>
            <person name="Mclaughlin S."/>
            <person name="Kingan S."/>
            <person name="Baybayan P."/>
            <person name="Concepcion G."/>
            <person name="Jordan M."/>
            <person name="Riva A."/>
            <person name="Barbazuk W."/>
            <person name="Harkins T."/>
        </authorList>
    </citation>
    <scope>NUCLEOTIDE SEQUENCE [LARGE SCALE GENOMIC DNA]</scope>
    <source>
        <strain evidence="8">cv. Jamaican Lion 4</strain>
        <tissue evidence="7">Leaf</tissue>
    </source>
</reference>
<evidence type="ECO:0000256" key="2">
    <source>
        <dbReference type="ARBA" id="ARBA00022679"/>
    </source>
</evidence>
<dbReference type="Gene3D" id="3.90.550.10">
    <property type="entry name" value="Spore Coat Polysaccharide Biosynthesis Protein SpsA, Chain A"/>
    <property type="match status" value="1"/>
</dbReference>
<feature type="repeat" description="PPR" evidence="5">
    <location>
        <begin position="927"/>
        <end position="961"/>
    </location>
</feature>
<keyword evidence="3" id="KW-0677">Repeat</keyword>
<accession>A0A7J6EMS7</accession>
<dbReference type="FunFam" id="1.25.40.10:FF:000073">
    <property type="entry name" value="Pentatricopeptide repeat-containing protein chloroplastic"/>
    <property type="match status" value="1"/>
</dbReference>
<dbReference type="FunFam" id="1.25.40.10:FF:000212">
    <property type="entry name" value="Pentatricopeptide repeat-containing protein At2g03380, mitochondrial"/>
    <property type="match status" value="1"/>
</dbReference>
<feature type="repeat" description="PPR" evidence="5">
    <location>
        <begin position="1606"/>
        <end position="1640"/>
    </location>
</feature>
<dbReference type="InterPro" id="IPR046848">
    <property type="entry name" value="E_motif"/>
</dbReference>
<dbReference type="GO" id="GO:0016757">
    <property type="term" value="F:glycosyltransferase activity"/>
    <property type="evidence" value="ECO:0007669"/>
    <property type="project" value="UniProtKB-KW"/>
</dbReference>
<dbReference type="Proteomes" id="UP000583929">
    <property type="component" value="Unassembled WGS sequence"/>
</dbReference>
<dbReference type="FunFam" id="1.25.40.10:FF:000396">
    <property type="entry name" value="Pentatricopeptide repeat-containing protein At2g36730"/>
    <property type="match status" value="1"/>
</dbReference>
<evidence type="ECO:0000256" key="5">
    <source>
        <dbReference type="PROSITE-ProRule" id="PRU00708"/>
    </source>
</evidence>
<dbReference type="NCBIfam" id="TIGR00756">
    <property type="entry name" value="PPR"/>
    <property type="match status" value="9"/>
</dbReference>
<name>A0A7J6EMS7_CANSA</name>
<evidence type="ECO:0000256" key="4">
    <source>
        <dbReference type="ARBA" id="ARBA00061659"/>
    </source>
</evidence>
<feature type="chain" id="PRO_5029609642" description="Pentatricopeptide repeat-containing protein" evidence="6">
    <location>
        <begin position="31"/>
        <end position="2061"/>
    </location>
</feature>
<evidence type="ECO:0000256" key="6">
    <source>
        <dbReference type="SAM" id="SignalP"/>
    </source>
</evidence>
<dbReference type="Pfam" id="PF13041">
    <property type="entry name" value="PPR_2"/>
    <property type="match status" value="3"/>
</dbReference>